<dbReference type="Pfam" id="PF00773">
    <property type="entry name" value="RNB"/>
    <property type="match status" value="1"/>
</dbReference>
<dbReference type="GO" id="GO:0006402">
    <property type="term" value="P:mRNA catabolic process"/>
    <property type="evidence" value="ECO:0007669"/>
    <property type="project" value="TreeGrafter"/>
</dbReference>
<accession>A0A239H083</accession>
<dbReference type="InterPro" id="IPR040596">
    <property type="entry name" value="RNase_II_C_S1"/>
</dbReference>
<dbReference type="GO" id="GO:0004540">
    <property type="term" value="F:RNA nuclease activity"/>
    <property type="evidence" value="ECO:0007669"/>
    <property type="project" value="InterPro"/>
</dbReference>
<sequence>MSIAPSVHPFDLAAAALSEMIRDGFHVGPVAGADEQVAAIRAAEAAESHRPTLLDLRGLEWSSIDNDTSRDLDQIEYAERVPGGIRVLVGIADVSAVVEKDTPLDQFARAQTQTIYTAVHNFPMLPLALSTDLTSLNEGEDRASLVIEFTVDPQGVLIDTKIYPALVRNRTQLAYSRVGPWLEGTAHADEKLAASPSLQAQIRLQDEASRLLRAQRIQLGALDFSRAEADPVVIDGKVQALRSSVQNRAGELIADFMIAANETMARTLRASGRSSIRRVVRSPERWSRIVALVAAKGTTLPATPDSAALNQFLQAQRAADPLRYPDLSLSIIKLMGPGEYVLARGGEPDQPGHFGLAALDYTHSTAPNRRFADLVTQRVVKAMLAGTPAPYTDDELAAIAQHCTERDSAARKVERAMQKRVAAVGLQSSIGHQFHGVITGAKDKGTFVRVFDPPVEGKIIRGAEGLDVGDTVTVTLANADPVHAFIDFTRP</sequence>
<dbReference type="InterPro" id="IPR050180">
    <property type="entry name" value="RNR_Ribonuclease"/>
</dbReference>
<reference evidence="2 3" key="1">
    <citation type="submission" date="2017-06" db="EMBL/GenBank/DDBJ databases">
        <authorList>
            <person name="Kim H.J."/>
            <person name="Triplett B.A."/>
        </authorList>
    </citation>
    <scope>NUCLEOTIDE SEQUENCE [LARGE SCALE GENOMIC DNA]</scope>
    <source>
        <strain evidence="2 3">DSM 18704</strain>
    </source>
</reference>
<name>A0A239H083_9BACT</name>
<organism evidence="2 3">
    <name type="scientific">Granulicella rosea</name>
    <dbReference type="NCBI Taxonomy" id="474952"/>
    <lineage>
        <taxon>Bacteria</taxon>
        <taxon>Pseudomonadati</taxon>
        <taxon>Acidobacteriota</taxon>
        <taxon>Terriglobia</taxon>
        <taxon>Terriglobales</taxon>
        <taxon>Acidobacteriaceae</taxon>
        <taxon>Granulicella</taxon>
    </lineage>
</organism>
<keyword evidence="3" id="KW-1185">Reference proteome</keyword>
<dbReference type="GO" id="GO:0005829">
    <property type="term" value="C:cytosol"/>
    <property type="evidence" value="ECO:0007669"/>
    <property type="project" value="TreeGrafter"/>
</dbReference>
<dbReference type="SMART" id="SM00955">
    <property type="entry name" value="RNB"/>
    <property type="match status" value="1"/>
</dbReference>
<feature type="domain" description="RNB" evidence="1">
    <location>
        <begin position="53"/>
        <end position="386"/>
    </location>
</feature>
<protein>
    <submittedName>
        <fullName evidence="2">Exoribonuclease-2</fullName>
    </submittedName>
</protein>
<dbReference type="GO" id="GO:0003723">
    <property type="term" value="F:RNA binding"/>
    <property type="evidence" value="ECO:0007669"/>
    <property type="project" value="InterPro"/>
</dbReference>
<gene>
    <name evidence="2" type="ORF">SAMN05421770_102159</name>
</gene>
<proteinExistence type="predicted"/>
<dbReference type="Proteomes" id="UP000198356">
    <property type="component" value="Unassembled WGS sequence"/>
</dbReference>
<dbReference type="InterPro" id="IPR001900">
    <property type="entry name" value="RNase_II/R"/>
</dbReference>
<dbReference type="PANTHER" id="PTHR23355">
    <property type="entry name" value="RIBONUCLEASE"/>
    <property type="match status" value="1"/>
</dbReference>
<dbReference type="AlphaFoldDB" id="A0A239H083"/>
<dbReference type="EMBL" id="FZOU01000002">
    <property type="protein sequence ID" value="SNS74571.1"/>
    <property type="molecule type" value="Genomic_DNA"/>
</dbReference>
<dbReference type="PANTHER" id="PTHR23355:SF37">
    <property type="entry name" value="EXORIBONUCLEASE 2"/>
    <property type="match status" value="1"/>
</dbReference>
<dbReference type="InterPro" id="IPR012340">
    <property type="entry name" value="NA-bd_OB-fold"/>
</dbReference>
<dbReference type="Pfam" id="PF18614">
    <property type="entry name" value="RNase_II_C_S1"/>
    <property type="match status" value="1"/>
</dbReference>
<dbReference type="RefSeq" id="WP_245817861.1">
    <property type="nucleotide sequence ID" value="NZ_FZOU01000002.1"/>
</dbReference>
<evidence type="ECO:0000259" key="1">
    <source>
        <dbReference type="SMART" id="SM00955"/>
    </source>
</evidence>
<evidence type="ECO:0000313" key="2">
    <source>
        <dbReference type="EMBL" id="SNS74571.1"/>
    </source>
</evidence>
<evidence type="ECO:0000313" key="3">
    <source>
        <dbReference type="Proteomes" id="UP000198356"/>
    </source>
</evidence>
<dbReference type="SUPFAM" id="SSF50249">
    <property type="entry name" value="Nucleic acid-binding proteins"/>
    <property type="match status" value="1"/>
</dbReference>